<gene>
    <name evidence="4" type="ORF">BofuT4_P110860.1</name>
</gene>
<dbReference type="PROSITE" id="PS50157">
    <property type="entry name" value="ZINC_FINGER_C2H2_2"/>
    <property type="match status" value="1"/>
</dbReference>
<accession>G2Y621</accession>
<keyword evidence="1" id="KW-0479">Metal-binding</keyword>
<dbReference type="PROSITE" id="PS00028">
    <property type="entry name" value="ZINC_FINGER_C2H2_1"/>
    <property type="match status" value="2"/>
</dbReference>
<dbReference type="InterPro" id="IPR013087">
    <property type="entry name" value="Znf_C2H2_type"/>
</dbReference>
<dbReference type="AlphaFoldDB" id="G2Y621"/>
<dbReference type="STRING" id="999810.G2Y621"/>
<keyword evidence="1" id="KW-0862">Zinc</keyword>
<feature type="domain" description="C2H2-type" evidence="3">
    <location>
        <begin position="914"/>
        <end position="936"/>
    </location>
</feature>
<dbReference type="eggNOG" id="ENOG502QVRM">
    <property type="taxonomic scope" value="Eukaryota"/>
</dbReference>
<feature type="region of interest" description="Disordered" evidence="2">
    <location>
        <begin position="619"/>
        <end position="660"/>
    </location>
</feature>
<dbReference type="InParanoid" id="G2Y621"/>
<feature type="compositionally biased region" description="Polar residues" evidence="2">
    <location>
        <begin position="568"/>
        <end position="577"/>
    </location>
</feature>
<proteinExistence type="predicted"/>
<feature type="region of interest" description="Disordered" evidence="2">
    <location>
        <begin position="473"/>
        <end position="543"/>
    </location>
</feature>
<organism evidence="4 5">
    <name type="scientific">Botryotinia fuckeliana (strain T4)</name>
    <name type="common">Noble rot fungus</name>
    <name type="synonym">Botrytis cinerea</name>
    <dbReference type="NCBI Taxonomy" id="999810"/>
    <lineage>
        <taxon>Eukaryota</taxon>
        <taxon>Fungi</taxon>
        <taxon>Dikarya</taxon>
        <taxon>Ascomycota</taxon>
        <taxon>Pezizomycotina</taxon>
        <taxon>Leotiomycetes</taxon>
        <taxon>Helotiales</taxon>
        <taxon>Sclerotiniaceae</taxon>
        <taxon>Botrytis</taxon>
    </lineage>
</organism>
<feature type="region of interest" description="Disordered" evidence="2">
    <location>
        <begin position="558"/>
        <end position="605"/>
    </location>
</feature>
<dbReference type="Proteomes" id="UP000008177">
    <property type="component" value="Unplaced contigs"/>
</dbReference>
<dbReference type="EMBL" id="FQ790291">
    <property type="protein sequence ID" value="CCD48073.1"/>
    <property type="molecule type" value="Genomic_DNA"/>
</dbReference>
<dbReference type="InterPro" id="IPR058925">
    <property type="entry name" value="zf-C2H2_AcuF"/>
</dbReference>
<dbReference type="OrthoDB" id="5315052at2759"/>
<feature type="compositionally biased region" description="Acidic residues" evidence="2">
    <location>
        <begin position="636"/>
        <end position="649"/>
    </location>
</feature>
<evidence type="ECO:0000256" key="1">
    <source>
        <dbReference type="PROSITE-ProRule" id="PRU00042"/>
    </source>
</evidence>
<evidence type="ECO:0000313" key="4">
    <source>
        <dbReference type="EMBL" id="CCD48073.1"/>
    </source>
</evidence>
<keyword evidence="1" id="KW-0863">Zinc-finger</keyword>
<name>G2Y621_BOTF4</name>
<protein>
    <submittedName>
        <fullName evidence="4">Similar to transcription factor Zn, C2H2</fullName>
    </submittedName>
</protein>
<sequence length="1235" mass="137963">MSSYTSISSHIVDAQVQYSREETDPLCLNTHHISNTQFDPTLLSPYNQSHTLSNSTSPYNIGSTPVESLSEFSNFGSDYSEIEDEFFGVDFDAGVQRIDSLPSNLTTNPTEAYTKATHQLSSNTRNQKAPEALTVSNYPLSPKNTSIPNTPSPRSEANDKINSIITHHEIEIDNEINQLGFPFPELTSTLNTLQLTPDNSGSSRTSAEGFEPTSMAFRAHSPHVTVSHWAEEQSSAKRDFAPNVNQYGEPVKSNFQDYQYPSQNFNQNSKPTALRDDEGLWSPNDTTGLAGLDPESRKAFSGAEIPNLKEQEEQRHIEDTNIQVHLWRQRGNSTSDPNVPRSRESTYAVQAEQAELNLAPVDDAASIRENRFLDGQVYYNIKGETPTDDDVILMSQIRQFNDAPTLPYMTVTNFQAPATANDAIQKWNGNADTFSIISRAATWGTRRRSEPSLMDYDAVADGSLLKKLSVKPERKGSGRWTNLSNLGQRAVTRVRSNSNLNKRTRSSSNLQDSSMEMKQKQNNPNNLAPPPRTSSFGKKPTPSLNTAIAAISGIGTAVGTSAHHTPHTRNGSMSAASPKSPLLNLPFLRKDSGRTRSKSDLSIREGGSANSISAIGELWKKQGGPPIPSLAPQVEPESEDDEDDEQGDESDIRMEPTQSEPIIPTYEGFKEHVRRLNPDMNPKFSWLVSRIAHQQEIRYKNLLDQRVKHMQAIMNQECSARPHCIALGGSATLYDAKGKNRENYGSAGGLQLVTDFSDDSNPGDGALSIETFPKGVPLPPTRNLPAEFECQLCFKSKKFHKPSDWTKHVHEDVQPFTCTYDKCREPKSFKRKADWVRHENERHRHLEWWICQIEDCRHPCYRKDNFLQHLVREHKLPEPKQKTKAAIKKAKHTEQAWAMLERCHHETKNKPQDEPCKFCGKSFTTWKKLTVHLAKHMEHISLPILQLVDQKDVDADTIISPVEQNHTPITPMGKTRFGESSPYGMESISPNAPMVPQFSAGFHQPAFYSTSGPSPTYVMGNSMAHTSMTQGNSNEQFPLFSNANANAYSAQQTNQPRQFGSMNSANLNNMHHPTPSYINTGFVGNKLDQPHSAFGTIDTTSSFVQNKVDHPPHSAFASIGPNAFQSQSNQNFNQTPHSAIGFSMNQPFVTTSTPVSTYMMDQNTFGFDSLSVDPMTNFQQVPMSRAQEIGVDLVEMLRMETELFHSTKDQSDLFYDAVTNHMPPFVHSSHTRPMD</sequence>
<feature type="compositionally biased region" description="Basic and acidic residues" evidence="2">
    <location>
        <begin position="588"/>
        <end position="603"/>
    </location>
</feature>
<feature type="region of interest" description="Disordered" evidence="2">
    <location>
        <begin position="263"/>
        <end position="294"/>
    </location>
</feature>
<reference evidence="5" key="1">
    <citation type="journal article" date="2011" name="PLoS Genet.">
        <title>Genomic analysis of the necrotrophic fungal pathogens Sclerotinia sclerotiorum and Botrytis cinerea.</title>
        <authorList>
            <person name="Amselem J."/>
            <person name="Cuomo C.A."/>
            <person name="van Kan J.A."/>
            <person name="Viaud M."/>
            <person name="Benito E.P."/>
            <person name="Couloux A."/>
            <person name="Coutinho P.M."/>
            <person name="de Vries R.P."/>
            <person name="Dyer P.S."/>
            <person name="Fillinger S."/>
            <person name="Fournier E."/>
            <person name="Gout L."/>
            <person name="Hahn M."/>
            <person name="Kohn L."/>
            <person name="Lapalu N."/>
            <person name="Plummer K.M."/>
            <person name="Pradier J.M."/>
            <person name="Quevillon E."/>
            <person name="Sharon A."/>
            <person name="Simon A."/>
            <person name="ten Have A."/>
            <person name="Tudzynski B."/>
            <person name="Tudzynski P."/>
            <person name="Wincker P."/>
            <person name="Andrew M."/>
            <person name="Anthouard V."/>
            <person name="Beever R.E."/>
            <person name="Beffa R."/>
            <person name="Benoit I."/>
            <person name="Bouzid O."/>
            <person name="Brault B."/>
            <person name="Chen Z."/>
            <person name="Choquer M."/>
            <person name="Collemare J."/>
            <person name="Cotton P."/>
            <person name="Danchin E.G."/>
            <person name="Da Silva C."/>
            <person name="Gautier A."/>
            <person name="Giraud C."/>
            <person name="Giraud T."/>
            <person name="Gonzalez C."/>
            <person name="Grossetete S."/>
            <person name="Guldener U."/>
            <person name="Henrissat B."/>
            <person name="Howlett B.J."/>
            <person name="Kodira C."/>
            <person name="Kretschmer M."/>
            <person name="Lappartient A."/>
            <person name="Leroch M."/>
            <person name="Levis C."/>
            <person name="Mauceli E."/>
            <person name="Neuveglise C."/>
            <person name="Oeser B."/>
            <person name="Pearson M."/>
            <person name="Poulain J."/>
            <person name="Poussereau N."/>
            <person name="Quesneville H."/>
            <person name="Rascle C."/>
            <person name="Schumacher J."/>
            <person name="Segurens B."/>
            <person name="Sexton A."/>
            <person name="Silva E."/>
            <person name="Sirven C."/>
            <person name="Soanes D.M."/>
            <person name="Talbot N.J."/>
            <person name="Templeton M."/>
            <person name="Yandava C."/>
            <person name="Yarden O."/>
            <person name="Zeng Q."/>
            <person name="Rollins J.A."/>
            <person name="Lebrun M.H."/>
            <person name="Dickman M."/>
        </authorList>
    </citation>
    <scope>NUCLEOTIDE SEQUENCE [LARGE SCALE GENOMIC DNA]</scope>
    <source>
        <strain evidence="5">T4</strain>
    </source>
</reference>
<feature type="region of interest" description="Disordered" evidence="2">
    <location>
        <begin position="136"/>
        <end position="156"/>
    </location>
</feature>
<evidence type="ECO:0000256" key="2">
    <source>
        <dbReference type="SAM" id="MobiDB-lite"/>
    </source>
</evidence>
<dbReference type="SMART" id="SM00355">
    <property type="entry name" value="ZnF_C2H2"/>
    <property type="match status" value="3"/>
</dbReference>
<evidence type="ECO:0000259" key="3">
    <source>
        <dbReference type="PROSITE" id="PS50157"/>
    </source>
</evidence>
<feature type="compositionally biased region" description="Polar residues" evidence="2">
    <location>
        <begin position="494"/>
        <end position="526"/>
    </location>
</feature>
<dbReference type="PANTHER" id="PTHR35391:SF3">
    <property type="entry name" value="FINGER DOMAIN PROTEIN, PUTATIVE (AFU_ORTHOLOGUE AFUA_8G04300)-RELATED"/>
    <property type="match status" value="1"/>
</dbReference>
<dbReference type="PANTHER" id="PTHR35391">
    <property type="entry name" value="C2H2-TYPE DOMAIN-CONTAINING PROTEIN-RELATED"/>
    <property type="match status" value="1"/>
</dbReference>
<dbReference type="GO" id="GO:0008270">
    <property type="term" value="F:zinc ion binding"/>
    <property type="evidence" value="ECO:0007669"/>
    <property type="project" value="UniProtKB-KW"/>
</dbReference>
<dbReference type="HOGENOM" id="CLU_005537_0_0_1"/>
<dbReference type="Pfam" id="PF26082">
    <property type="entry name" value="zf-C2H2_AcuF"/>
    <property type="match status" value="1"/>
</dbReference>
<evidence type="ECO:0000313" key="5">
    <source>
        <dbReference type="Proteomes" id="UP000008177"/>
    </source>
</evidence>